<name>Q47JY4_DECAR</name>
<dbReference type="OrthoDB" id="8655894at2"/>
<sequence>MNDLRRKLILVGGMAAIPMATGCFTSALVQDATTPDRTVYAETVSSILVSGDGKALVVVGEKYHYIFDAPETVKATLQSDFRKIVEVGFDRFVVDTSQRITGTYRLRIDKNAPAEQKEKALAAGFKALPTGELVASGSVTGKRYAANGIQPTDASQRLQKEYQVSIAEEKALGAKPAKLLLTPITIAVDGVLFLAAIPLLALVAFASQR</sequence>
<gene>
    <name evidence="2" type="ordered locus">Daro_0088</name>
</gene>
<dbReference type="PROSITE" id="PS51257">
    <property type="entry name" value="PROKAR_LIPOPROTEIN"/>
    <property type="match status" value="1"/>
</dbReference>
<evidence type="ECO:0000256" key="1">
    <source>
        <dbReference type="SAM" id="Phobius"/>
    </source>
</evidence>
<keyword evidence="1" id="KW-1133">Transmembrane helix</keyword>
<keyword evidence="1" id="KW-0812">Transmembrane</keyword>
<dbReference type="AlphaFoldDB" id="Q47JY4"/>
<evidence type="ECO:0008006" key="3">
    <source>
        <dbReference type="Google" id="ProtNLM"/>
    </source>
</evidence>
<protein>
    <recommendedName>
        <fullName evidence="3">5-formyltetrahydrofolate cyclo-ligase</fullName>
    </recommendedName>
</protein>
<dbReference type="HOGENOM" id="CLU_1297840_0_0_4"/>
<keyword evidence="1" id="KW-0472">Membrane</keyword>
<proteinExistence type="predicted"/>
<organism evidence="2">
    <name type="scientific">Dechloromonas aromatica (strain RCB)</name>
    <dbReference type="NCBI Taxonomy" id="159087"/>
    <lineage>
        <taxon>Bacteria</taxon>
        <taxon>Pseudomonadati</taxon>
        <taxon>Pseudomonadota</taxon>
        <taxon>Betaproteobacteria</taxon>
        <taxon>Rhodocyclales</taxon>
        <taxon>Azonexaceae</taxon>
        <taxon>Dechloromonas</taxon>
    </lineage>
</organism>
<evidence type="ECO:0000313" key="2">
    <source>
        <dbReference type="EMBL" id="AAZ44847.1"/>
    </source>
</evidence>
<dbReference type="eggNOG" id="ENOG50331K8">
    <property type="taxonomic scope" value="Bacteria"/>
</dbReference>
<feature type="transmembrane region" description="Helical" evidence="1">
    <location>
        <begin position="184"/>
        <end position="206"/>
    </location>
</feature>
<dbReference type="EMBL" id="CP000089">
    <property type="protein sequence ID" value="AAZ44847.1"/>
    <property type="molecule type" value="Genomic_DNA"/>
</dbReference>
<reference evidence="2" key="1">
    <citation type="submission" date="2005-08" db="EMBL/GenBank/DDBJ databases">
        <title>Complete sequence of Dechloromonas aromatica RCB.</title>
        <authorList>
            <person name="Salinero K.K."/>
            <person name="Copeland A."/>
            <person name="Lucas S."/>
            <person name="Lapidus A."/>
            <person name="Barry K."/>
            <person name="Detter J.C."/>
            <person name="Glavina T."/>
            <person name="Hammon N."/>
            <person name="Israni S."/>
            <person name="Pitluck S."/>
            <person name="Di Bartolo G."/>
            <person name="Trong S."/>
            <person name="Schmutz J."/>
            <person name="Larimer F."/>
            <person name="Land M."/>
            <person name="Ivanova N."/>
            <person name="Richardson P."/>
        </authorList>
    </citation>
    <scope>NUCLEOTIDE SEQUENCE</scope>
    <source>
        <strain evidence="2">RCB</strain>
    </source>
</reference>
<dbReference type="KEGG" id="dar:Daro_0088"/>
<dbReference type="STRING" id="159087.Daro_0088"/>
<accession>Q47JY4</accession>